<proteinExistence type="predicted"/>
<keyword evidence="3" id="KW-1185">Reference proteome</keyword>
<evidence type="ECO:0000313" key="2">
    <source>
        <dbReference type="EMBL" id="SMQ66189.1"/>
    </source>
</evidence>
<sequence>MMWPDDKKKKGPVCTDPSEFPVAPAISSG</sequence>
<evidence type="ECO:0000256" key="1">
    <source>
        <dbReference type="SAM" id="MobiDB-lite"/>
    </source>
</evidence>
<feature type="region of interest" description="Disordered" evidence="1">
    <location>
        <begin position="1"/>
        <end position="29"/>
    </location>
</feature>
<dbReference type="EMBL" id="FXWL01000001">
    <property type="protein sequence ID" value="SMQ66189.1"/>
    <property type="molecule type" value="Genomic_DNA"/>
</dbReference>
<organism evidence="2 3">
    <name type="scientific">Sphingopyxis terrae subsp. ummariensis</name>
    <dbReference type="NCBI Taxonomy" id="429001"/>
    <lineage>
        <taxon>Bacteria</taxon>
        <taxon>Pseudomonadati</taxon>
        <taxon>Pseudomonadota</taxon>
        <taxon>Alphaproteobacteria</taxon>
        <taxon>Sphingomonadales</taxon>
        <taxon>Sphingomonadaceae</taxon>
        <taxon>Sphingopyxis</taxon>
    </lineage>
</organism>
<accession>A0A1Y6EVE4</accession>
<dbReference type="AlphaFoldDB" id="A0A1Y6EVE4"/>
<protein>
    <submittedName>
        <fullName evidence="2">Uncharacterized protein</fullName>
    </submittedName>
</protein>
<reference evidence="3" key="1">
    <citation type="submission" date="2017-04" db="EMBL/GenBank/DDBJ databases">
        <authorList>
            <person name="Varghese N."/>
            <person name="Submissions S."/>
        </authorList>
    </citation>
    <scope>NUCLEOTIDE SEQUENCE [LARGE SCALE GENOMIC DNA]</scope>
    <source>
        <strain evidence="3">UI2</strain>
    </source>
</reference>
<evidence type="ECO:0000313" key="3">
    <source>
        <dbReference type="Proteomes" id="UP000194469"/>
    </source>
</evidence>
<dbReference type="Proteomes" id="UP000194469">
    <property type="component" value="Unassembled WGS sequence"/>
</dbReference>
<name>A0A1Y6EVE4_9SPHN</name>
<gene>
    <name evidence="2" type="ORF">SAMN06295984_1451</name>
</gene>